<feature type="compositionally biased region" description="Polar residues" evidence="2">
    <location>
        <begin position="42"/>
        <end position="54"/>
    </location>
</feature>
<organism evidence="3 4">
    <name type="scientific">Arachis hypogaea</name>
    <name type="common">Peanut</name>
    <dbReference type="NCBI Taxonomy" id="3818"/>
    <lineage>
        <taxon>Eukaryota</taxon>
        <taxon>Viridiplantae</taxon>
        <taxon>Streptophyta</taxon>
        <taxon>Embryophyta</taxon>
        <taxon>Tracheophyta</taxon>
        <taxon>Spermatophyta</taxon>
        <taxon>Magnoliopsida</taxon>
        <taxon>eudicotyledons</taxon>
        <taxon>Gunneridae</taxon>
        <taxon>Pentapetalae</taxon>
        <taxon>rosids</taxon>
        <taxon>fabids</taxon>
        <taxon>Fabales</taxon>
        <taxon>Fabaceae</taxon>
        <taxon>Papilionoideae</taxon>
        <taxon>50 kb inversion clade</taxon>
        <taxon>dalbergioids sensu lato</taxon>
        <taxon>Dalbergieae</taxon>
        <taxon>Pterocarpus clade</taxon>
        <taxon>Arachis</taxon>
    </lineage>
</organism>
<dbReference type="PANTHER" id="PTHR33144:SF45">
    <property type="entry name" value="TRANSPOSASE TNP1_EN_SPM-LIKE DOMAIN-CONTAINING PROTEIN"/>
    <property type="match status" value="1"/>
</dbReference>
<evidence type="ECO:0000313" key="4">
    <source>
        <dbReference type="Proteomes" id="UP000289738"/>
    </source>
</evidence>
<keyword evidence="1" id="KW-0175">Coiled coil</keyword>
<keyword evidence="4" id="KW-1185">Reference proteome</keyword>
<feature type="region of interest" description="Disordered" evidence="2">
    <location>
        <begin position="35"/>
        <end position="82"/>
    </location>
</feature>
<dbReference type="Proteomes" id="UP000289738">
    <property type="component" value="Chromosome B08"/>
</dbReference>
<gene>
    <name evidence="3" type="ORF">Ahy_B08g091957</name>
</gene>
<accession>A0A444Y2Z4</accession>
<reference evidence="3 4" key="1">
    <citation type="submission" date="2019-01" db="EMBL/GenBank/DDBJ databases">
        <title>Sequencing of cultivated peanut Arachis hypogaea provides insights into genome evolution and oil improvement.</title>
        <authorList>
            <person name="Chen X."/>
        </authorList>
    </citation>
    <scope>NUCLEOTIDE SEQUENCE [LARGE SCALE GENOMIC DNA]</scope>
    <source>
        <strain evidence="4">cv. Fuhuasheng</strain>
        <tissue evidence="3">Leaves</tissue>
    </source>
</reference>
<dbReference type="AlphaFoldDB" id="A0A444Y2Z4"/>
<dbReference type="InterPro" id="IPR004252">
    <property type="entry name" value="Probable_transposase_24"/>
</dbReference>
<evidence type="ECO:0000313" key="3">
    <source>
        <dbReference type="EMBL" id="RYQ96269.1"/>
    </source>
</evidence>
<name>A0A444Y2Z4_ARAHY</name>
<proteinExistence type="predicted"/>
<evidence type="ECO:0008006" key="5">
    <source>
        <dbReference type="Google" id="ProtNLM"/>
    </source>
</evidence>
<feature type="coiled-coil region" evidence="1">
    <location>
        <begin position="377"/>
        <end position="432"/>
    </location>
</feature>
<protein>
    <recommendedName>
        <fullName evidence="5">Transposase, Ptta/En/Spm, plant</fullName>
    </recommendedName>
</protein>
<sequence>MMEPVCEDYLNVCLRRAFFQAHLSLRLVRKGRFTKKSKLGPRSQQPQTGANATLDSPHDGSQILPTNGESVPASGDSVPGHLNLDANAIEEPLVEEEVDELHDAPVVQSRRGRKTTEFWTVKIIDFDGTIKPAKLSVRDAMAHPNGRKIVLRFNNAKQAIGDEAGLLSGVLGLLGSDYGKFLICRKSWHQITTKDKVYNECVKAWKETKLRLYNLFYEPTFTTDQNLENRLPGIDREHWRWFLDYRAKPETKEKCRKNAENRSKQQYTHIGGSKSFTRRMEEESEEQGRIVGRGELWIKVHKKKDGSYMNDEARAIGERIEEIEQQDESARMLSQNDSIAQVFGKKKLGRVRGVDFGPTPNQLFGPNSHAPGNGIQLEETQRRLLKLQAELEGEKLKRKAMEDEAEAEKKKMKVMEDEAAAEKKKMKAMESALIYLFQRQGVELPPDIAAGMSFIE</sequence>
<evidence type="ECO:0000256" key="1">
    <source>
        <dbReference type="SAM" id="Coils"/>
    </source>
</evidence>
<dbReference type="EMBL" id="SDMP01000018">
    <property type="protein sequence ID" value="RYQ96269.1"/>
    <property type="molecule type" value="Genomic_DNA"/>
</dbReference>
<comment type="caution">
    <text evidence="3">The sequence shown here is derived from an EMBL/GenBank/DDBJ whole genome shotgun (WGS) entry which is preliminary data.</text>
</comment>
<evidence type="ECO:0000256" key="2">
    <source>
        <dbReference type="SAM" id="MobiDB-lite"/>
    </source>
</evidence>
<dbReference type="Pfam" id="PF03004">
    <property type="entry name" value="Transposase_24"/>
    <property type="match status" value="1"/>
</dbReference>
<dbReference type="PANTHER" id="PTHR33144">
    <property type="entry name" value="OS10G0409366 PROTEIN-RELATED"/>
    <property type="match status" value="1"/>
</dbReference>